<dbReference type="RefSeq" id="XP_005780800.1">
    <property type="nucleotide sequence ID" value="XM_005780743.1"/>
</dbReference>
<protein>
    <submittedName>
        <fullName evidence="1">Uncharacterized protein</fullName>
    </submittedName>
</protein>
<evidence type="ECO:0000313" key="1">
    <source>
        <dbReference type="EnsemblProtists" id="EOD28371"/>
    </source>
</evidence>
<reference evidence="2" key="1">
    <citation type="journal article" date="2013" name="Nature">
        <title>Pan genome of the phytoplankton Emiliania underpins its global distribution.</title>
        <authorList>
            <person name="Read B.A."/>
            <person name="Kegel J."/>
            <person name="Klute M.J."/>
            <person name="Kuo A."/>
            <person name="Lefebvre S.C."/>
            <person name="Maumus F."/>
            <person name="Mayer C."/>
            <person name="Miller J."/>
            <person name="Monier A."/>
            <person name="Salamov A."/>
            <person name="Young J."/>
            <person name="Aguilar M."/>
            <person name="Claverie J.M."/>
            <person name="Frickenhaus S."/>
            <person name="Gonzalez K."/>
            <person name="Herman E.K."/>
            <person name="Lin Y.C."/>
            <person name="Napier J."/>
            <person name="Ogata H."/>
            <person name="Sarno A.F."/>
            <person name="Shmutz J."/>
            <person name="Schroeder D."/>
            <person name="de Vargas C."/>
            <person name="Verret F."/>
            <person name="von Dassow P."/>
            <person name="Valentin K."/>
            <person name="Van de Peer Y."/>
            <person name="Wheeler G."/>
            <person name="Dacks J.B."/>
            <person name="Delwiche C.F."/>
            <person name="Dyhrman S.T."/>
            <person name="Glockner G."/>
            <person name="John U."/>
            <person name="Richards T."/>
            <person name="Worden A.Z."/>
            <person name="Zhang X."/>
            <person name="Grigoriev I.V."/>
            <person name="Allen A.E."/>
            <person name="Bidle K."/>
            <person name="Borodovsky M."/>
            <person name="Bowler C."/>
            <person name="Brownlee C."/>
            <person name="Cock J.M."/>
            <person name="Elias M."/>
            <person name="Gladyshev V.N."/>
            <person name="Groth M."/>
            <person name="Guda C."/>
            <person name="Hadaegh A."/>
            <person name="Iglesias-Rodriguez M.D."/>
            <person name="Jenkins J."/>
            <person name="Jones B.M."/>
            <person name="Lawson T."/>
            <person name="Leese F."/>
            <person name="Lindquist E."/>
            <person name="Lobanov A."/>
            <person name="Lomsadze A."/>
            <person name="Malik S.B."/>
            <person name="Marsh M.E."/>
            <person name="Mackinder L."/>
            <person name="Mock T."/>
            <person name="Mueller-Roeber B."/>
            <person name="Pagarete A."/>
            <person name="Parker M."/>
            <person name="Probert I."/>
            <person name="Quesneville H."/>
            <person name="Raines C."/>
            <person name="Rensing S.A."/>
            <person name="Riano-Pachon D.M."/>
            <person name="Richier S."/>
            <person name="Rokitta S."/>
            <person name="Shiraiwa Y."/>
            <person name="Soanes D.M."/>
            <person name="van der Giezen M."/>
            <person name="Wahlund T.M."/>
            <person name="Williams B."/>
            <person name="Wilson W."/>
            <person name="Wolfe G."/>
            <person name="Wurch L.L."/>
        </authorList>
    </citation>
    <scope>NUCLEOTIDE SEQUENCE</scope>
</reference>
<organism evidence="1 2">
    <name type="scientific">Emiliania huxleyi (strain CCMP1516)</name>
    <dbReference type="NCBI Taxonomy" id="280463"/>
    <lineage>
        <taxon>Eukaryota</taxon>
        <taxon>Haptista</taxon>
        <taxon>Haptophyta</taxon>
        <taxon>Prymnesiophyceae</taxon>
        <taxon>Isochrysidales</taxon>
        <taxon>Noelaerhabdaceae</taxon>
        <taxon>Emiliania</taxon>
    </lineage>
</organism>
<name>A0A0D3JXY6_EMIH1</name>
<keyword evidence="2" id="KW-1185">Reference proteome</keyword>
<dbReference type="HOGENOM" id="CLU_1055378_0_0_1"/>
<dbReference type="EnsemblProtists" id="EOD28371">
    <property type="protein sequence ID" value="EOD28371"/>
    <property type="gene ID" value="EMIHUDRAFT_449962"/>
</dbReference>
<reference evidence="1" key="2">
    <citation type="submission" date="2024-10" db="UniProtKB">
        <authorList>
            <consortium name="EnsemblProtists"/>
        </authorList>
    </citation>
    <scope>IDENTIFICATION</scope>
</reference>
<dbReference type="Proteomes" id="UP000013827">
    <property type="component" value="Unassembled WGS sequence"/>
</dbReference>
<dbReference type="KEGG" id="ehx:EMIHUDRAFT_449962"/>
<proteinExistence type="predicted"/>
<sequence length="264" mass="28513">MDYRFQYKLTAQALAAKNLGDAAAGAERSALCDAAVRAGLRFDAPLFREVGPAEQRLGQLLGSMQQAGVAEVEGGAAVQAAGGAPQQQLAFWLVTSAAIAAWESKLDLPSVADLARQKLRELCAVRERLEGEGALLPASGVDSLSPLLRWPLPAAGMDEAALAAEARAAIAAWQVEDADERTAALRKLGCLREQCQRHAYQAYQPLMTKLAAVYDVMLYGAPQRLECEEIHAPPREGYESRLMQLSAEADKVLDESQVDRTLYF</sequence>
<accession>A0A0D3JXY6</accession>
<evidence type="ECO:0000313" key="2">
    <source>
        <dbReference type="Proteomes" id="UP000013827"/>
    </source>
</evidence>
<dbReference type="PaxDb" id="2903-EOD28371"/>
<dbReference type="AlphaFoldDB" id="A0A0D3JXY6"/>
<dbReference type="GeneID" id="17273917"/>